<evidence type="ECO:0000313" key="1">
    <source>
        <dbReference type="EMBL" id="JAE33402.1"/>
    </source>
</evidence>
<reference evidence="1" key="2">
    <citation type="journal article" date="2015" name="Data Brief">
        <title>Shoot transcriptome of the giant reed, Arundo donax.</title>
        <authorList>
            <person name="Barrero R.A."/>
            <person name="Guerrero F.D."/>
            <person name="Moolhuijzen P."/>
            <person name="Goolsby J.A."/>
            <person name="Tidwell J."/>
            <person name="Bellgard S.E."/>
            <person name="Bellgard M.I."/>
        </authorList>
    </citation>
    <scope>NUCLEOTIDE SEQUENCE</scope>
    <source>
        <tissue evidence="1">Shoot tissue taken approximately 20 cm above the soil surface</tissue>
    </source>
</reference>
<proteinExistence type="predicted"/>
<organism evidence="1">
    <name type="scientific">Arundo donax</name>
    <name type="common">Giant reed</name>
    <name type="synonym">Donax arundinaceus</name>
    <dbReference type="NCBI Taxonomy" id="35708"/>
    <lineage>
        <taxon>Eukaryota</taxon>
        <taxon>Viridiplantae</taxon>
        <taxon>Streptophyta</taxon>
        <taxon>Embryophyta</taxon>
        <taxon>Tracheophyta</taxon>
        <taxon>Spermatophyta</taxon>
        <taxon>Magnoliopsida</taxon>
        <taxon>Liliopsida</taxon>
        <taxon>Poales</taxon>
        <taxon>Poaceae</taxon>
        <taxon>PACMAD clade</taxon>
        <taxon>Arundinoideae</taxon>
        <taxon>Arundineae</taxon>
        <taxon>Arundo</taxon>
    </lineage>
</organism>
<protein>
    <submittedName>
        <fullName evidence="1">Uncharacterized protein</fullName>
    </submittedName>
</protein>
<sequence>MHQCFNSSVVLSQEMTCIPLDYFRLIVKEHCLY</sequence>
<accession>A0A0A9H9H2</accession>
<name>A0A0A9H9H2_ARUDO</name>
<dbReference type="EMBL" id="GBRH01164494">
    <property type="protein sequence ID" value="JAE33402.1"/>
    <property type="molecule type" value="Transcribed_RNA"/>
</dbReference>
<dbReference type="AlphaFoldDB" id="A0A0A9H9H2"/>
<reference evidence="1" key="1">
    <citation type="submission" date="2014-09" db="EMBL/GenBank/DDBJ databases">
        <authorList>
            <person name="Magalhaes I.L.F."/>
            <person name="Oliveira U."/>
            <person name="Santos F.R."/>
            <person name="Vidigal T.H.D.A."/>
            <person name="Brescovit A.D."/>
            <person name="Santos A.J."/>
        </authorList>
    </citation>
    <scope>NUCLEOTIDE SEQUENCE</scope>
    <source>
        <tissue evidence="1">Shoot tissue taken approximately 20 cm above the soil surface</tissue>
    </source>
</reference>